<feature type="region of interest" description="Disordered" evidence="2">
    <location>
        <begin position="1"/>
        <end position="31"/>
    </location>
</feature>
<organism evidence="3 4">
    <name type="scientific">Caenorhabditis angaria</name>
    <dbReference type="NCBI Taxonomy" id="860376"/>
    <lineage>
        <taxon>Eukaryota</taxon>
        <taxon>Metazoa</taxon>
        <taxon>Ecdysozoa</taxon>
        <taxon>Nematoda</taxon>
        <taxon>Chromadorea</taxon>
        <taxon>Rhabditida</taxon>
        <taxon>Rhabditina</taxon>
        <taxon>Rhabditomorpha</taxon>
        <taxon>Rhabditoidea</taxon>
        <taxon>Rhabditidae</taxon>
        <taxon>Peloderinae</taxon>
        <taxon>Caenorhabditis</taxon>
    </lineage>
</organism>
<reference evidence="3" key="1">
    <citation type="submission" date="2022-11" db="EMBL/GenBank/DDBJ databases">
        <authorList>
            <person name="Kikuchi T."/>
        </authorList>
    </citation>
    <scope>NUCLEOTIDE SEQUENCE</scope>
    <source>
        <strain evidence="3">PS1010</strain>
    </source>
</reference>
<dbReference type="EMBL" id="CANHGI010000001">
    <property type="protein sequence ID" value="CAI5438086.1"/>
    <property type="molecule type" value="Genomic_DNA"/>
</dbReference>
<sequence length="251" mass="29142">MFQAPKTPVKRKLDDDFDFDSPREEASSSNGISWEYEGVDLDAKIAKLRDQLVRENVKDLPKAVPDPRSPLRTEYRKMQNSIAIATEAAKYMKKKIDWMEYALAMSTNDETQLDEKRRNLAEHMKNLRKDLDKMNANISTNTQKAVKTVVELYEDDYENCGESEEDNRESYDKFTKISKLCKIALDSFQTVLKRIEELEKEVVKLRRNLKAIQSVCKSTETHPIKYNKCIAHLTENLNLSQLQSILQSIKK</sequence>
<dbReference type="Proteomes" id="UP001152747">
    <property type="component" value="Unassembled WGS sequence"/>
</dbReference>
<evidence type="ECO:0000256" key="2">
    <source>
        <dbReference type="SAM" id="MobiDB-lite"/>
    </source>
</evidence>
<feature type="coiled-coil region" evidence="1">
    <location>
        <begin position="110"/>
        <end position="144"/>
    </location>
</feature>
<name>A0A9P1I3I0_9PELO</name>
<accession>A0A9P1I3I0</accession>
<protein>
    <submittedName>
        <fullName evidence="3">Uncharacterized protein</fullName>
    </submittedName>
</protein>
<dbReference type="OrthoDB" id="5787587at2759"/>
<evidence type="ECO:0000313" key="4">
    <source>
        <dbReference type="Proteomes" id="UP001152747"/>
    </source>
</evidence>
<keyword evidence="1" id="KW-0175">Coiled coil</keyword>
<evidence type="ECO:0000313" key="3">
    <source>
        <dbReference type="EMBL" id="CAI5438086.1"/>
    </source>
</evidence>
<proteinExistence type="predicted"/>
<evidence type="ECO:0000256" key="1">
    <source>
        <dbReference type="SAM" id="Coils"/>
    </source>
</evidence>
<dbReference type="AlphaFoldDB" id="A0A9P1I3I0"/>
<gene>
    <name evidence="3" type="ORF">CAMP_LOCUS723</name>
</gene>
<comment type="caution">
    <text evidence="3">The sequence shown here is derived from an EMBL/GenBank/DDBJ whole genome shotgun (WGS) entry which is preliminary data.</text>
</comment>
<feature type="coiled-coil region" evidence="1">
    <location>
        <begin position="188"/>
        <end position="215"/>
    </location>
</feature>
<keyword evidence="4" id="KW-1185">Reference proteome</keyword>